<evidence type="ECO:0000259" key="5">
    <source>
        <dbReference type="PROSITE" id="PS50977"/>
    </source>
</evidence>
<reference evidence="6 7" key="1">
    <citation type="submission" date="2019-07" db="EMBL/GenBank/DDBJ databases">
        <title>Cryptosporangium phraense sp. nov., isolated from plant litter.</title>
        <authorList>
            <person name="Suriyachadkun C."/>
        </authorList>
    </citation>
    <scope>NUCLEOTIDE SEQUENCE [LARGE SCALE GENOMIC DNA]</scope>
    <source>
        <strain evidence="6 7">A-T 5661</strain>
    </source>
</reference>
<dbReference type="SUPFAM" id="SSF48498">
    <property type="entry name" value="Tetracyclin repressor-like, C-terminal domain"/>
    <property type="match status" value="1"/>
</dbReference>
<proteinExistence type="predicted"/>
<evidence type="ECO:0000313" key="7">
    <source>
        <dbReference type="Proteomes" id="UP000317982"/>
    </source>
</evidence>
<dbReference type="Gene3D" id="1.10.357.10">
    <property type="entry name" value="Tetracycline Repressor, domain 2"/>
    <property type="match status" value="1"/>
</dbReference>
<dbReference type="InterPro" id="IPR009057">
    <property type="entry name" value="Homeodomain-like_sf"/>
</dbReference>
<dbReference type="PROSITE" id="PS50977">
    <property type="entry name" value="HTH_TETR_2"/>
    <property type="match status" value="1"/>
</dbReference>
<evidence type="ECO:0000256" key="4">
    <source>
        <dbReference type="PROSITE-ProRule" id="PRU00335"/>
    </source>
</evidence>
<evidence type="ECO:0000256" key="1">
    <source>
        <dbReference type="ARBA" id="ARBA00023015"/>
    </source>
</evidence>
<dbReference type="Proteomes" id="UP000317982">
    <property type="component" value="Unassembled WGS sequence"/>
</dbReference>
<evidence type="ECO:0000256" key="2">
    <source>
        <dbReference type="ARBA" id="ARBA00023125"/>
    </source>
</evidence>
<evidence type="ECO:0000313" key="6">
    <source>
        <dbReference type="EMBL" id="TQS41897.1"/>
    </source>
</evidence>
<name>A0A545AKP4_9ACTN</name>
<dbReference type="GO" id="GO:0000976">
    <property type="term" value="F:transcription cis-regulatory region binding"/>
    <property type="evidence" value="ECO:0007669"/>
    <property type="project" value="TreeGrafter"/>
</dbReference>
<keyword evidence="7" id="KW-1185">Reference proteome</keyword>
<keyword evidence="3" id="KW-0804">Transcription</keyword>
<feature type="DNA-binding region" description="H-T-H motif" evidence="4">
    <location>
        <begin position="31"/>
        <end position="50"/>
    </location>
</feature>
<protein>
    <submittedName>
        <fullName evidence="6">TetR/AcrR family transcriptional regulator</fullName>
    </submittedName>
</protein>
<evidence type="ECO:0000256" key="3">
    <source>
        <dbReference type="ARBA" id="ARBA00023163"/>
    </source>
</evidence>
<dbReference type="InterPro" id="IPR036271">
    <property type="entry name" value="Tet_transcr_reg_TetR-rel_C_sf"/>
</dbReference>
<dbReference type="GO" id="GO:0003700">
    <property type="term" value="F:DNA-binding transcription factor activity"/>
    <property type="evidence" value="ECO:0007669"/>
    <property type="project" value="TreeGrafter"/>
</dbReference>
<dbReference type="OrthoDB" id="8222629at2"/>
<dbReference type="RefSeq" id="WP_142707609.1">
    <property type="nucleotide sequence ID" value="NZ_VIRS01000021.1"/>
</dbReference>
<keyword evidence="2 4" id="KW-0238">DNA-binding</keyword>
<comment type="caution">
    <text evidence="6">The sequence shown here is derived from an EMBL/GenBank/DDBJ whole genome shotgun (WGS) entry which is preliminary data.</text>
</comment>
<dbReference type="PANTHER" id="PTHR30055:SF234">
    <property type="entry name" value="HTH-TYPE TRANSCRIPTIONAL REGULATOR BETI"/>
    <property type="match status" value="1"/>
</dbReference>
<dbReference type="InterPro" id="IPR001647">
    <property type="entry name" value="HTH_TetR"/>
</dbReference>
<accession>A0A545AKP4</accession>
<dbReference type="EMBL" id="VIRS01000021">
    <property type="protein sequence ID" value="TQS41897.1"/>
    <property type="molecule type" value="Genomic_DNA"/>
</dbReference>
<sequence>MAGGAAFELSADEIVRAAVEILYEQGLDAVSMRTVAARLGVSPVPLYSRVGNKEALLDAVADTVLVDVAPDRALGERWPEYTARWASTLRDRLVTIPDIRRLLSLRRSPFVPAATVLVAILRDEGGFGGRAAVEAVQLLSWAVIGYAVLESGAEPRPRRTAPDPTSVSRAQADHLFELHVRYLVEGLERDR</sequence>
<feature type="domain" description="HTH tetR-type" evidence="5">
    <location>
        <begin position="8"/>
        <end position="68"/>
    </location>
</feature>
<dbReference type="AlphaFoldDB" id="A0A545AKP4"/>
<dbReference type="InterPro" id="IPR050109">
    <property type="entry name" value="HTH-type_TetR-like_transc_reg"/>
</dbReference>
<gene>
    <name evidence="6" type="ORF">FL583_26815</name>
</gene>
<dbReference type="Gene3D" id="1.10.10.60">
    <property type="entry name" value="Homeodomain-like"/>
    <property type="match status" value="1"/>
</dbReference>
<dbReference type="PRINTS" id="PR00455">
    <property type="entry name" value="HTHTETR"/>
</dbReference>
<organism evidence="6 7">
    <name type="scientific">Cryptosporangium phraense</name>
    <dbReference type="NCBI Taxonomy" id="2593070"/>
    <lineage>
        <taxon>Bacteria</taxon>
        <taxon>Bacillati</taxon>
        <taxon>Actinomycetota</taxon>
        <taxon>Actinomycetes</taxon>
        <taxon>Cryptosporangiales</taxon>
        <taxon>Cryptosporangiaceae</taxon>
        <taxon>Cryptosporangium</taxon>
    </lineage>
</organism>
<dbReference type="SUPFAM" id="SSF46689">
    <property type="entry name" value="Homeodomain-like"/>
    <property type="match status" value="1"/>
</dbReference>
<dbReference type="Pfam" id="PF00440">
    <property type="entry name" value="TetR_N"/>
    <property type="match status" value="1"/>
</dbReference>
<keyword evidence="1" id="KW-0805">Transcription regulation</keyword>
<dbReference type="InParanoid" id="A0A545AKP4"/>
<dbReference type="PANTHER" id="PTHR30055">
    <property type="entry name" value="HTH-TYPE TRANSCRIPTIONAL REGULATOR RUTR"/>
    <property type="match status" value="1"/>
</dbReference>